<accession>A0A0S4PT25</accession>
<evidence type="ECO:0000313" key="1">
    <source>
        <dbReference type="EMBL" id="CUU39217.1"/>
    </source>
</evidence>
<organism evidence="1 2">
    <name type="scientific">Helicobacter typhlonius</name>
    <dbReference type="NCBI Taxonomy" id="76936"/>
    <lineage>
        <taxon>Bacteria</taxon>
        <taxon>Pseudomonadati</taxon>
        <taxon>Campylobacterota</taxon>
        <taxon>Epsilonproteobacteria</taxon>
        <taxon>Campylobacterales</taxon>
        <taxon>Helicobacteraceae</taxon>
        <taxon>Helicobacter</taxon>
    </lineage>
</organism>
<gene>
    <name evidence="1" type="ORF">BN2458_PEG0330</name>
</gene>
<reference evidence="2" key="1">
    <citation type="submission" date="2015-11" db="EMBL/GenBank/DDBJ databases">
        <authorList>
            <person name="Anvar S.Y."/>
        </authorList>
    </citation>
    <scope>NUCLEOTIDE SEQUENCE [LARGE SCALE GENOMIC DNA]</scope>
</reference>
<name>A0A0S4PT25_9HELI</name>
<dbReference type="KEGG" id="hty:BN2458_PEG0330"/>
<dbReference type="EMBL" id="LN907858">
    <property type="protein sequence ID" value="CUU39217.1"/>
    <property type="molecule type" value="Genomic_DNA"/>
</dbReference>
<proteinExistence type="predicted"/>
<evidence type="ECO:0000313" key="2">
    <source>
        <dbReference type="Proteomes" id="UP000064525"/>
    </source>
</evidence>
<dbReference type="PATRIC" id="fig|76936.10.peg.319"/>
<dbReference type="AlphaFoldDB" id="A0A0S4PT25"/>
<sequence length="66" mass="8030">MAYSALKRTLRQIHKRMLKLVDIFSVLLLFWHILSFRRSDKFCHRYPMEFSFCKKIYFSSLPSLIA</sequence>
<protein>
    <submittedName>
        <fullName evidence="1">Uncharacterized protein</fullName>
    </submittedName>
</protein>
<dbReference type="Proteomes" id="UP000064525">
    <property type="component" value="Chromosome I"/>
</dbReference>